<sequence length="140" mass="15915">MSNSTNWPNPERPGVPLFPEQDGKHVIDVDPEGQKTELVYYWIAKHQVWIEYEYQGPDDALEGYDLIGWVYVGPCFTPTQISEMLAGERERCLAAITEHGKRAELCWNGSTSDEEKQYWRGALNTFEACSDEIRNLGAAS</sequence>
<accession>A0A4Y3TNG7</accession>
<dbReference type="RefSeq" id="WP_048835445.1">
    <property type="nucleotide sequence ID" value="NZ_BJMU01000020.1"/>
</dbReference>
<evidence type="ECO:0000313" key="3">
    <source>
        <dbReference type="Proteomes" id="UP000317617"/>
    </source>
</evidence>
<keyword evidence="3" id="KW-1185">Reference proteome</keyword>
<dbReference type="AlphaFoldDB" id="A0A4Y3TNG7"/>
<comment type="caution">
    <text evidence="2">The sequence shown here is derived from an EMBL/GenBank/DDBJ whole genome shotgun (WGS) entry which is preliminary data.</text>
</comment>
<evidence type="ECO:0000313" key="2">
    <source>
        <dbReference type="EMBL" id="GEB83886.1"/>
    </source>
</evidence>
<protein>
    <submittedName>
        <fullName evidence="2">Uncharacterized protein</fullName>
    </submittedName>
</protein>
<dbReference type="EMBL" id="BJMU01000020">
    <property type="protein sequence ID" value="GEB83886.1"/>
    <property type="molecule type" value="Genomic_DNA"/>
</dbReference>
<dbReference type="STRING" id="104099.AD949_10685"/>
<evidence type="ECO:0000256" key="1">
    <source>
        <dbReference type="SAM" id="MobiDB-lite"/>
    </source>
</evidence>
<reference evidence="2 3" key="1">
    <citation type="submission" date="2019-06" db="EMBL/GenBank/DDBJ databases">
        <title>Whole genome shotgun sequence of Acetobacter orleanensis NBRC 13752.</title>
        <authorList>
            <person name="Hosoyama A."/>
            <person name="Uohara A."/>
            <person name="Ohji S."/>
            <person name="Ichikawa N."/>
        </authorList>
    </citation>
    <scope>NUCLEOTIDE SEQUENCE [LARGE SCALE GENOMIC DNA]</scope>
    <source>
        <strain evidence="2 3">NBRC 13752</strain>
    </source>
</reference>
<proteinExistence type="predicted"/>
<organism evidence="2 3">
    <name type="scientific">Acetobacter orleanensis</name>
    <dbReference type="NCBI Taxonomy" id="104099"/>
    <lineage>
        <taxon>Bacteria</taxon>
        <taxon>Pseudomonadati</taxon>
        <taxon>Pseudomonadota</taxon>
        <taxon>Alphaproteobacteria</taxon>
        <taxon>Acetobacterales</taxon>
        <taxon>Acetobacteraceae</taxon>
        <taxon>Acetobacter</taxon>
    </lineage>
</organism>
<name>A0A4Y3TNG7_9PROT</name>
<dbReference type="OrthoDB" id="7226430at2"/>
<gene>
    <name evidence="2" type="ORF">AOR01nite_23630</name>
</gene>
<dbReference type="Proteomes" id="UP000317617">
    <property type="component" value="Unassembled WGS sequence"/>
</dbReference>
<feature type="region of interest" description="Disordered" evidence="1">
    <location>
        <begin position="1"/>
        <end position="21"/>
    </location>
</feature>